<accession>A0AAV4BNY3</accession>
<sequence>MAASTETKIKILDFSENLLDKTVHFKLMTLDSSFFVWIGTNLQLTNMAVSMPPIFDNTPSTSTILGSKCEETSASLALKLAKKFKQQVFVSCTVPFDPQLSLLIEKRLMEELKKYIGS</sequence>
<comment type="caution">
    <text evidence="1">The sequence shown here is derived from an EMBL/GenBank/DDBJ whole genome shotgun (WGS) entry which is preliminary data.</text>
</comment>
<evidence type="ECO:0000313" key="2">
    <source>
        <dbReference type="Proteomes" id="UP000735302"/>
    </source>
</evidence>
<dbReference type="GO" id="GO:0000502">
    <property type="term" value="C:proteasome complex"/>
    <property type="evidence" value="ECO:0007669"/>
    <property type="project" value="UniProtKB-KW"/>
</dbReference>
<dbReference type="Pfam" id="PF16093">
    <property type="entry name" value="PAC4"/>
    <property type="match status" value="1"/>
</dbReference>
<organism evidence="1 2">
    <name type="scientific">Plakobranchus ocellatus</name>
    <dbReference type="NCBI Taxonomy" id="259542"/>
    <lineage>
        <taxon>Eukaryota</taxon>
        <taxon>Metazoa</taxon>
        <taxon>Spiralia</taxon>
        <taxon>Lophotrochozoa</taxon>
        <taxon>Mollusca</taxon>
        <taxon>Gastropoda</taxon>
        <taxon>Heterobranchia</taxon>
        <taxon>Euthyneura</taxon>
        <taxon>Panpulmonata</taxon>
        <taxon>Sacoglossa</taxon>
        <taxon>Placobranchoidea</taxon>
        <taxon>Plakobranchidae</taxon>
        <taxon>Plakobranchus</taxon>
    </lineage>
</organism>
<protein>
    <submittedName>
        <fullName evidence="1">Proteasome assembly chaperone 4</fullName>
    </submittedName>
</protein>
<keyword evidence="2" id="KW-1185">Reference proteome</keyword>
<gene>
    <name evidence="1" type="ORF">PoB_004723600</name>
</gene>
<dbReference type="EMBL" id="BLXT01005191">
    <property type="protein sequence ID" value="GFO20731.1"/>
    <property type="molecule type" value="Genomic_DNA"/>
</dbReference>
<dbReference type="GO" id="GO:0043248">
    <property type="term" value="P:proteasome assembly"/>
    <property type="evidence" value="ECO:0007669"/>
    <property type="project" value="InterPro"/>
</dbReference>
<name>A0AAV4BNY3_9GAST</name>
<dbReference type="Proteomes" id="UP000735302">
    <property type="component" value="Unassembled WGS sequence"/>
</dbReference>
<dbReference type="PANTHER" id="PTHR33559:SF1">
    <property type="entry name" value="PROTEASOME ASSEMBLY CHAPERONE 4"/>
    <property type="match status" value="1"/>
</dbReference>
<reference evidence="1 2" key="1">
    <citation type="journal article" date="2021" name="Elife">
        <title>Chloroplast acquisition without the gene transfer in kleptoplastic sea slugs, Plakobranchus ocellatus.</title>
        <authorList>
            <person name="Maeda T."/>
            <person name="Takahashi S."/>
            <person name="Yoshida T."/>
            <person name="Shimamura S."/>
            <person name="Takaki Y."/>
            <person name="Nagai Y."/>
            <person name="Toyoda A."/>
            <person name="Suzuki Y."/>
            <person name="Arimoto A."/>
            <person name="Ishii H."/>
            <person name="Satoh N."/>
            <person name="Nishiyama T."/>
            <person name="Hasebe M."/>
            <person name="Maruyama T."/>
            <person name="Minagawa J."/>
            <person name="Obokata J."/>
            <person name="Shigenobu S."/>
        </authorList>
    </citation>
    <scope>NUCLEOTIDE SEQUENCE [LARGE SCALE GENOMIC DNA]</scope>
</reference>
<keyword evidence="1" id="KW-0647">Proteasome</keyword>
<proteinExistence type="predicted"/>
<dbReference type="AlphaFoldDB" id="A0AAV4BNY3"/>
<dbReference type="InterPro" id="IPR032157">
    <property type="entry name" value="PAC4"/>
</dbReference>
<dbReference type="PANTHER" id="PTHR33559">
    <property type="entry name" value="PROTEASOME ASSEMBLY CHAPERONE 4"/>
    <property type="match status" value="1"/>
</dbReference>
<evidence type="ECO:0000313" key="1">
    <source>
        <dbReference type="EMBL" id="GFO20731.1"/>
    </source>
</evidence>